<dbReference type="HOGENOM" id="CLU_015572_1_1_2"/>
<dbReference type="eggNOG" id="arCOG00689">
    <property type="taxonomic scope" value="Archaea"/>
</dbReference>
<keyword evidence="2" id="KW-0479">Metal-binding</keyword>
<evidence type="ECO:0000313" key="5">
    <source>
        <dbReference type="EMBL" id="ABU81778.1"/>
    </source>
</evidence>
<dbReference type="InterPro" id="IPR011059">
    <property type="entry name" value="Metal-dep_hydrolase_composite"/>
</dbReference>
<dbReference type="Gene3D" id="3.20.20.140">
    <property type="entry name" value="Metal-dependent hydrolases"/>
    <property type="match status" value="1"/>
</dbReference>
<dbReference type="InterPro" id="IPR032466">
    <property type="entry name" value="Metal_Hydrolase"/>
</dbReference>
<sequence length="383" mass="42947">MVEATLISEGERLAVRGPSAACDCETCLEMRGTIALPGMVDAHVHTRGLMLSHKEDPLTASRAALKGGVVAIADMPNTLPKINNLEILKKRLEEFKRTCLVDCYQYAGVPESPEELRAMSKHVVGVKVYPEDYPNLHVLRNYDGLIVVHPEHPAFVKESPDPGERGLSRSPFAEPAAMELFRGFSKVHFTHVSTPEGARKAEEMGFTFDVTPHHILLNNEVEKLKGCVAKVNPPLRDEPRRGMMFDIFVNKDVMMVTDHAPHAVWEKELPFYDCPPGFPGLETALPLLLTLYKRGIISLNKVVRSYSELPAKLLGLWPDLGRLETGSLASFTVVDVNERRRVEPWEFESKAKYSPFEGMNLWGEVVATVVRGKIRYFSGNFYY</sequence>
<dbReference type="PANTHER" id="PTHR43668:SF2">
    <property type="entry name" value="ALLANTOINASE"/>
    <property type="match status" value="1"/>
</dbReference>
<dbReference type="GO" id="GO:0006145">
    <property type="term" value="P:purine nucleobase catabolic process"/>
    <property type="evidence" value="ECO:0007669"/>
    <property type="project" value="TreeGrafter"/>
</dbReference>
<organism evidence="5 6">
    <name type="scientific">Ignicoccus hospitalis (strain KIN4/I / DSM 18386 / JCM 14125)</name>
    <dbReference type="NCBI Taxonomy" id="453591"/>
    <lineage>
        <taxon>Archaea</taxon>
        <taxon>Thermoproteota</taxon>
        <taxon>Thermoprotei</taxon>
        <taxon>Desulfurococcales</taxon>
        <taxon>Desulfurococcaceae</taxon>
        <taxon>Ignicoccus</taxon>
    </lineage>
</organism>
<dbReference type="SUPFAM" id="SSF51338">
    <property type="entry name" value="Composite domain of metallo-dependent hydrolases"/>
    <property type="match status" value="1"/>
</dbReference>
<gene>
    <name evidence="5" type="ordered locus">Igni_0596</name>
</gene>
<dbReference type="STRING" id="453591.Igni_0596"/>
<keyword evidence="6" id="KW-1185">Reference proteome</keyword>
<dbReference type="AlphaFoldDB" id="A8AA26"/>
<protein>
    <submittedName>
        <fullName evidence="5">Dihydroorotase</fullName>
    </submittedName>
</protein>
<name>A8AA26_IGNH4</name>
<dbReference type="Pfam" id="PF01979">
    <property type="entry name" value="Amidohydro_1"/>
    <property type="match status" value="1"/>
</dbReference>
<accession>A8AA26</accession>
<dbReference type="SUPFAM" id="SSF51556">
    <property type="entry name" value="Metallo-dependent hydrolases"/>
    <property type="match status" value="1"/>
</dbReference>
<dbReference type="InterPro" id="IPR002195">
    <property type="entry name" value="Dihydroorotase_CS"/>
</dbReference>
<evidence type="ECO:0000256" key="2">
    <source>
        <dbReference type="ARBA" id="ARBA00022723"/>
    </source>
</evidence>
<dbReference type="InterPro" id="IPR050138">
    <property type="entry name" value="DHOase/Allantoinase_Hydrolase"/>
</dbReference>
<comment type="cofactor">
    <cofactor evidence="1">
        <name>Zn(2+)</name>
        <dbReference type="ChEBI" id="CHEBI:29105"/>
    </cofactor>
</comment>
<dbReference type="PhylomeDB" id="A8AA26"/>
<feature type="domain" description="Amidohydrolase-related" evidence="4">
    <location>
        <begin position="34"/>
        <end position="374"/>
    </location>
</feature>
<dbReference type="InterPro" id="IPR006680">
    <property type="entry name" value="Amidohydro-rel"/>
</dbReference>
<dbReference type="NCBIfam" id="NF001541">
    <property type="entry name" value="PRK00369.1"/>
    <property type="match status" value="1"/>
</dbReference>
<dbReference type="PANTHER" id="PTHR43668">
    <property type="entry name" value="ALLANTOINASE"/>
    <property type="match status" value="1"/>
</dbReference>
<proteinExistence type="predicted"/>
<evidence type="ECO:0000256" key="1">
    <source>
        <dbReference type="ARBA" id="ARBA00001947"/>
    </source>
</evidence>
<evidence type="ECO:0000256" key="3">
    <source>
        <dbReference type="ARBA" id="ARBA00022801"/>
    </source>
</evidence>
<dbReference type="EMBL" id="CP000816">
    <property type="protein sequence ID" value="ABU81778.1"/>
    <property type="molecule type" value="Genomic_DNA"/>
</dbReference>
<dbReference type="KEGG" id="iho:Igni_0596"/>
<evidence type="ECO:0000313" key="6">
    <source>
        <dbReference type="Proteomes" id="UP000000262"/>
    </source>
</evidence>
<dbReference type="PROSITE" id="PS00483">
    <property type="entry name" value="DIHYDROOROTASE_2"/>
    <property type="match status" value="1"/>
</dbReference>
<dbReference type="GO" id="GO:0004038">
    <property type="term" value="F:allantoinase activity"/>
    <property type="evidence" value="ECO:0007669"/>
    <property type="project" value="TreeGrafter"/>
</dbReference>
<keyword evidence="3" id="KW-0378">Hydrolase</keyword>
<reference evidence="5 6" key="1">
    <citation type="journal article" date="2008" name="Genome Biol.">
        <title>A genomic analysis of the archaeal system Ignicoccus hospitalis-Nanoarchaeum equitans.</title>
        <authorList>
            <person name="Podar M."/>
            <person name="Anderson I."/>
            <person name="Makarova K.S."/>
            <person name="Elkins J.G."/>
            <person name="Ivanova N."/>
            <person name="Wall M.A."/>
            <person name="Lykidis A."/>
            <person name="Mavromatis K."/>
            <person name="Sun H."/>
            <person name="Hudson M.E."/>
            <person name="Chen W."/>
            <person name="Deciu C."/>
            <person name="Hutchison D."/>
            <person name="Eads J.R."/>
            <person name="Anderson A."/>
            <person name="Fernandes F."/>
            <person name="Szeto E."/>
            <person name="Lapidus A."/>
            <person name="Kyrpides N.C."/>
            <person name="Saier M.H.Jr."/>
            <person name="Richardson P.M."/>
            <person name="Rachel R."/>
            <person name="Huber H."/>
            <person name="Eisen J.A."/>
            <person name="Koonin E.V."/>
            <person name="Keller M."/>
            <person name="Stetter K.O."/>
        </authorList>
    </citation>
    <scope>NUCLEOTIDE SEQUENCE [LARGE SCALE GENOMIC DNA]</scope>
    <source>
        <strain evidence="6">KIN4/I / DSM 18386 / JCM 14125</strain>
    </source>
</reference>
<dbReference type="GO" id="GO:0005737">
    <property type="term" value="C:cytoplasm"/>
    <property type="evidence" value="ECO:0007669"/>
    <property type="project" value="TreeGrafter"/>
</dbReference>
<dbReference type="Proteomes" id="UP000000262">
    <property type="component" value="Chromosome"/>
</dbReference>
<evidence type="ECO:0000259" key="4">
    <source>
        <dbReference type="Pfam" id="PF01979"/>
    </source>
</evidence>
<dbReference type="GO" id="GO:0046872">
    <property type="term" value="F:metal ion binding"/>
    <property type="evidence" value="ECO:0007669"/>
    <property type="project" value="UniProtKB-KW"/>
</dbReference>